<reference evidence="2" key="1">
    <citation type="submission" date="2021-01" db="EMBL/GenBank/DDBJ databases">
        <authorList>
            <person name="Corre E."/>
            <person name="Pelletier E."/>
            <person name="Niang G."/>
            <person name="Scheremetjew M."/>
            <person name="Finn R."/>
            <person name="Kale V."/>
            <person name="Holt S."/>
            <person name="Cochrane G."/>
            <person name="Meng A."/>
            <person name="Brown T."/>
            <person name="Cohen L."/>
        </authorList>
    </citation>
    <scope>NUCLEOTIDE SEQUENCE</scope>
    <source>
        <strain evidence="2">CCMP1320</strain>
    </source>
</reference>
<feature type="region of interest" description="Disordered" evidence="1">
    <location>
        <begin position="1"/>
        <end position="22"/>
    </location>
</feature>
<accession>A0A7S3QMX3</accession>
<protein>
    <submittedName>
        <fullName evidence="2">Uncharacterized protein</fullName>
    </submittedName>
</protein>
<feature type="region of interest" description="Disordered" evidence="1">
    <location>
        <begin position="374"/>
        <end position="402"/>
    </location>
</feature>
<sequence>MSSSSDAEHEGPSPPAPAEYNKQGVSRQINGTIQKCLKLVANHPYVDGLLILQGQARGKVHIMHLGDHWRLIPRHTAVGPVDIIKRLLNRSTFARTVDELTRFPNFEEMATAVLEKGQAKEGVTQEQLASTMRDACKGMYQGKHDAHGSDVSVVNFPLSNGAPIGFGVVNKEVVQQVERFTKVMGDQSRQQAHPVSAEVLQKVTTQGYAAALSAAMEDGYRRGLRAAGSHEGGRQPPTGGPCAEVHTQSQGRTSGDRAPNPPTQRPRQFTGFLGGFLNSSAAVRRAEQAQGSLSRMIDVAKRVVKSEAVDDEEGEAWISALQKFSAAGGENTAQALLTAASTSMEAPAVQAALQAFVAQIDLPDDAVLTVQRAAGHHPSTSVAHRGDHQRSSSVPRSGRAPY</sequence>
<feature type="compositionally biased region" description="Basic and acidic residues" evidence="1">
    <location>
        <begin position="1"/>
        <end position="11"/>
    </location>
</feature>
<evidence type="ECO:0000256" key="1">
    <source>
        <dbReference type="SAM" id="MobiDB-lite"/>
    </source>
</evidence>
<name>A0A7S3QMX3_DUNTE</name>
<evidence type="ECO:0000313" key="2">
    <source>
        <dbReference type="EMBL" id="CAE0487593.1"/>
    </source>
</evidence>
<feature type="region of interest" description="Disordered" evidence="1">
    <location>
        <begin position="226"/>
        <end position="269"/>
    </location>
</feature>
<organism evidence="2">
    <name type="scientific">Dunaliella tertiolecta</name>
    <name type="common">Green alga</name>
    <dbReference type="NCBI Taxonomy" id="3047"/>
    <lineage>
        <taxon>Eukaryota</taxon>
        <taxon>Viridiplantae</taxon>
        <taxon>Chlorophyta</taxon>
        <taxon>core chlorophytes</taxon>
        <taxon>Chlorophyceae</taxon>
        <taxon>CS clade</taxon>
        <taxon>Chlamydomonadales</taxon>
        <taxon>Dunaliellaceae</taxon>
        <taxon>Dunaliella</taxon>
    </lineage>
</organism>
<gene>
    <name evidence="2" type="ORF">DTER00134_LOCUS2639</name>
</gene>
<proteinExistence type="predicted"/>
<dbReference type="AlphaFoldDB" id="A0A7S3QMX3"/>
<dbReference type="EMBL" id="HBIP01005328">
    <property type="protein sequence ID" value="CAE0487593.1"/>
    <property type="molecule type" value="Transcribed_RNA"/>
</dbReference>